<dbReference type="InterPro" id="IPR008979">
    <property type="entry name" value="Galactose-bd-like_sf"/>
</dbReference>
<evidence type="ECO:0000256" key="8">
    <source>
        <dbReference type="ARBA" id="ARBA00023228"/>
    </source>
</evidence>
<feature type="signal peptide" evidence="11">
    <location>
        <begin position="1"/>
        <end position="22"/>
    </location>
</feature>
<keyword evidence="7" id="KW-0325">Glycoprotein</keyword>
<evidence type="ECO:0000313" key="16">
    <source>
        <dbReference type="Proteomes" id="UP000291343"/>
    </source>
</evidence>
<dbReference type="GO" id="GO:0005975">
    <property type="term" value="P:carbohydrate metabolic process"/>
    <property type="evidence" value="ECO:0007669"/>
    <property type="project" value="InterPro"/>
</dbReference>
<dbReference type="SUPFAM" id="SSF49785">
    <property type="entry name" value="Galactose-binding domain-like"/>
    <property type="match status" value="1"/>
</dbReference>
<dbReference type="FunFam" id="2.60.120.260:FF:000060">
    <property type="entry name" value="Probable beta-mannosidase"/>
    <property type="match status" value="1"/>
</dbReference>
<comment type="similarity">
    <text evidence="3">Belongs to the glycosyl hydrolase 2 family.</text>
</comment>
<evidence type="ECO:0000256" key="6">
    <source>
        <dbReference type="ARBA" id="ARBA00022801"/>
    </source>
</evidence>
<dbReference type="PANTHER" id="PTHR43730">
    <property type="entry name" value="BETA-MANNOSIDASE"/>
    <property type="match status" value="1"/>
</dbReference>
<dbReference type="InterPro" id="IPR054593">
    <property type="entry name" value="Beta-mannosidase-like_N2"/>
</dbReference>
<keyword evidence="8" id="KW-0458">Lysosome</keyword>
<dbReference type="InterPro" id="IPR017853">
    <property type="entry name" value="GH"/>
</dbReference>
<comment type="caution">
    <text evidence="15">The sequence shown here is derived from an EMBL/GenBank/DDBJ whole genome shotgun (WGS) entry which is preliminary data.</text>
</comment>
<dbReference type="InterPro" id="IPR050887">
    <property type="entry name" value="Beta-mannosidase_GH2"/>
</dbReference>
<dbReference type="GO" id="GO:0006516">
    <property type="term" value="P:glycoprotein catabolic process"/>
    <property type="evidence" value="ECO:0007669"/>
    <property type="project" value="TreeGrafter"/>
</dbReference>
<dbReference type="InParanoid" id="A0A482XC30"/>
<dbReference type="Gene3D" id="3.20.20.80">
    <property type="entry name" value="Glycosidases"/>
    <property type="match status" value="1"/>
</dbReference>
<dbReference type="Pfam" id="PF00703">
    <property type="entry name" value="Glyco_hydro_2"/>
    <property type="match status" value="1"/>
</dbReference>
<evidence type="ECO:0000256" key="3">
    <source>
        <dbReference type="ARBA" id="ARBA00007401"/>
    </source>
</evidence>
<dbReference type="Pfam" id="PF17753">
    <property type="entry name" value="Ig_mannosidase"/>
    <property type="match status" value="1"/>
</dbReference>
<evidence type="ECO:0000259" key="12">
    <source>
        <dbReference type="Pfam" id="PF00703"/>
    </source>
</evidence>
<dbReference type="InterPro" id="IPR006102">
    <property type="entry name" value="Ig-like_GH2"/>
</dbReference>
<evidence type="ECO:0000256" key="1">
    <source>
        <dbReference type="ARBA" id="ARBA00000829"/>
    </source>
</evidence>
<dbReference type="InterPro" id="IPR041625">
    <property type="entry name" value="Beta-mannosidase_Ig"/>
</dbReference>
<dbReference type="OrthoDB" id="2866996at2759"/>
<dbReference type="FunCoup" id="A0A482XC30">
    <property type="interactions" value="490"/>
</dbReference>
<dbReference type="SUPFAM" id="SSF51445">
    <property type="entry name" value="(Trans)glycosidases"/>
    <property type="match status" value="1"/>
</dbReference>
<dbReference type="Gene3D" id="2.60.40.10">
    <property type="entry name" value="Immunoglobulins"/>
    <property type="match status" value="3"/>
</dbReference>
<evidence type="ECO:0000259" key="14">
    <source>
        <dbReference type="Pfam" id="PF22666"/>
    </source>
</evidence>
<dbReference type="FunFam" id="3.20.20.80:FF:000035">
    <property type="entry name" value="Mannosidase beta"/>
    <property type="match status" value="1"/>
</dbReference>
<proteinExistence type="inferred from homology"/>
<keyword evidence="6" id="KW-0378">Hydrolase</keyword>
<gene>
    <name evidence="15" type="ORF">LSTR_LSTR001238</name>
</gene>
<name>A0A482XC30_LAOST</name>
<keyword evidence="9" id="KW-0326">Glycosidase</keyword>
<dbReference type="STRING" id="195883.A0A482XC30"/>
<dbReference type="PANTHER" id="PTHR43730:SF1">
    <property type="entry name" value="BETA-MANNOSIDASE"/>
    <property type="match status" value="1"/>
</dbReference>
<evidence type="ECO:0000259" key="13">
    <source>
        <dbReference type="Pfam" id="PF17753"/>
    </source>
</evidence>
<evidence type="ECO:0000256" key="10">
    <source>
        <dbReference type="ARBA" id="ARBA00033445"/>
    </source>
</evidence>
<comment type="catalytic activity">
    <reaction evidence="1">
        <text>Hydrolysis of terminal, non-reducing beta-D-mannose residues in beta-D-mannosides.</text>
        <dbReference type="EC" id="3.2.1.25"/>
    </reaction>
</comment>
<feature type="domain" description="Beta-mannosidase Ig-fold" evidence="13">
    <location>
        <begin position="840"/>
        <end position="902"/>
    </location>
</feature>
<comment type="subcellular location">
    <subcellularLocation>
        <location evidence="2">Lysosome</location>
    </subcellularLocation>
</comment>
<evidence type="ECO:0000256" key="4">
    <source>
        <dbReference type="ARBA" id="ARBA00012754"/>
    </source>
</evidence>
<dbReference type="InterPro" id="IPR013783">
    <property type="entry name" value="Ig-like_fold"/>
</dbReference>
<dbReference type="EMBL" id="QKKF02013261">
    <property type="protein sequence ID" value="RZF43060.1"/>
    <property type="molecule type" value="Genomic_DNA"/>
</dbReference>
<dbReference type="AlphaFoldDB" id="A0A482XC30"/>
<evidence type="ECO:0000256" key="11">
    <source>
        <dbReference type="SAM" id="SignalP"/>
    </source>
</evidence>
<keyword evidence="16" id="KW-1185">Reference proteome</keyword>
<feature type="domain" description="Beta-mannosidase-like galactose-binding" evidence="14">
    <location>
        <begin position="38"/>
        <end position="213"/>
    </location>
</feature>
<dbReference type="GO" id="GO:0005764">
    <property type="term" value="C:lysosome"/>
    <property type="evidence" value="ECO:0007669"/>
    <property type="project" value="UniProtKB-SubCell"/>
</dbReference>
<dbReference type="SUPFAM" id="SSF49303">
    <property type="entry name" value="beta-Galactosidase/glucuronidase domain"/>
    <property type="match status" value="3"/>
</dbReference>
<feature type="chain" id="PRO_5019730578" description="beta-mannosidase" evidence="11">
    <location>
        <begin position="23"/>
        <end position="949"/>
    </location>
</feature>
<dbReference type="GO" id="GO:0004567">
    <property type="term" value="F:beta-mannosidase activity"/>
    <property type="evidence" value="ECO:0007669"/>
    <property type="project" value="UniProtKB-EC"/>
</dbReference>
<dbReference type="FunFam" id="2.60.40.10:FF:000650">
    <property type="entry name" value="Mannosidase beta"/>
    <property type="match status" value="1"/>
</dbReference>
<keyword evidence="5 11" id="KW-0732">Signal</keyword>
<evidence type="ECO:0000256" key="9">
    <source>
        <dbReference type="ARBA" id="ARBA00023295"/>
    </source>
</evidence>
<dbReference type="EC" id="3.2.1.25" evidence="4"/>
<dbReference type="InterPro" id="IPR036156">
    <property type="entry name" value="Beta-gal/glucu_dom_sf"/>
</dbReference>
<sequence length="949" mass="107418">MNWLASTIASALLLQFMSGCHCYEKKKPILTSLDSERWTVFNSSSSFKIQAVVPGGIYTDLKNAKILKEDLFYKNNDIQYRWVGKEDWTYVARFQVNDNILAKKSVWIVFHGLDTVAVIFLNNVFIGNVNNMFVRYRFNVKNHLKVDENILEVKFKSPIRAALDLSNQSNYSIPPDCPDVLQNGECHINFLRKMQASFSWDWGPAFPSVGIWKSVELEAFDSAVIRSTSIFTTNVSGGWIVTGTVYLDGTPGSVITAGAEVNLAAATGEQLSTSKFEVNAVFDHNGQASFNLNQLLVPQGSVKLWWPNGYGDQNLYHLNVTLITHQEVNSLVTRFGFRTVKLVQHPIDIDNPSKGLTFYFEINGVKIFAKGSNYIPAHILPELSSDEASLRNLLGAAKDTHMNMLRVWGGGLYESDLFYKLCDEMGIMIWQDMMFACAMYPVNEEFISSVSTEIVQQVRRLQSHPSIVVWAGNNENEAALTGNWYHTNNERKQYSKDYVKLYVGTIKRLLEENDSSRSYVVSSPSNGLESEREGFLSRNPYNPLFGDVHVYNYYADNWDMYNVSPTRFSSEYGIQSLPSYATLKQVIPERDLIPSSELFNSRQHHRAGYVQIEEEIDMNLPTFNRSDIHQWIYFSQINQAMSIRTMTERYRQMRDTVDRNGYGLTMGALYWQLNDVWQAPSWSSIEFGGKWKMLHYFAEKFFSPILVSPWLEYSDQVNVMVISDKHQQPALQVKIEVLVYRWDSFYPVNTFVNTSSIAPLSSAIVVSQPLYVLVGKQRRCGAAPRKECFLIVRLSSDSGLQQETFLLLNPLNDIEGLQSASLEVKNIEPHSGPSSSNALQQFEITITTDQIALFVWLEVGSIQGRFSDNGFLMTSREKKVIFMACEPTSENELAKVLTISTVKGHQVKTYKDVASSNAATDPAHLIAPSKASISNGFGVIALITLYVIL</sequence>
<evidence type="ECO:0000256" key="5">
    <source>
        <dbReference type="ARBA" id="ARBA00022729"/>
    </source>
</evidence>
<accession>A0A482XC30</accession>
<dbReference type="SMR" id="A0A482XC30"/>
<organism evidence="15 16">
    <name type="scientific">Laodelphax striatellus</name>
    <name type="common">Small brown planthopper</name>
    <name type="synonym">Delphax striatella</name>
    <dbReference type="NCBI Taxonomy" id="195883"/>
    <lineage>
        <taxon>Eukaryota</taxon>
        <taxon>Metazoa</taxon>
        <taxon>Ecdysozoa</taxon>
        <taxon>Arthropoda</taxon>
        <taxon>Hexapoda</taxon>
        <taxon>Insecta</taxon>
        <taxon>Pterygota</taxon>
        <taxon>Neoptera</taxon>
        <taxon>Paraneoptera</taxon>
        <taxon>Hemiptera</taxon>
        <taxon>Auchenorrhyncha</taxon>
        <taxon>Fulgoroidea</taxon>
        <taxon>Delphacidae</taxon>
        <taxon>Criomorphinae</taxon>
        <taxon>Laodelphax</taxon>
    </lineage>
</organism>
<dbReference type="Pfam" id="PF22666">
    <property type="entry name" value="Glyco_hydro_2_N2"/>
    <property type="match status" value="1"/>
</dbReference>
<evidence type="ECO:0000256" key="2">
    <source>
        <dbReference type="ARBA" id="ARBA00004371"/>
    </source>
</evidence>
<feature type="domain" description="Glycoside hydrolase family 2 immunoglobulin-like beta-sandwich" evidence="12">
    <location>
        <begin position="253"/>
        <end position="338"/>
    </location>
</feature>
<evidence type="ECO:0000256" key="7">
    <source>
        <dbReference type="ARBA" id="ARBA00023180"/>
    </source>
</evidence>
<dbReference type="Gene3D" id="2.60.120.260">
    <property type="entry name" value="Galactose-binding domain-like"/>
    <property type="match status" value="1"/>
</dbReference>
<evidence type="ECO:0000313" key="15">
    <source>
        <dbReference type="EMBL" id="RZF43060.1"/>
    </source>
</evidence>
<reference evidence="15 16" key="1">
    <citation type="journal article" date="2017" name="Gigascience">
        <title>Genome sequence of the small brown planthopper, Laodelphax striatellus.</title>
        <authorList>
            <person name="Zhu J."/>
            <person name="Jiang F."/>
            <person name="Wang X."/>
            <person name="Yang P."/>
            <person name="Bao Y."/>
            <person name="Zhao W."/>
            <person name="Wang W."/>
            <person name="Lu H."/>
            <person name="Wang Q."/>
            <person name="Cui N."/>
            <person name="Li J."/>
            <person name="Chen X."/>
            <person name="Luo L."/>
            <person name="Yu J."/>
            <person name="Kang L."/>
            <person name="Cui F."/>
        </authorList>
    </citation>
    <scope>NUCLEOTIDE SEQUENCE [LARGE SCALE GENOMIC DNA]</scope>
    <source>
        <strain evidence="15">Lst14</strain>
    </source>
</reference>
<protein>
    <recommendedName>
        <fullName evidence="4">beta-mannosidase</fullName>
        <ecNumber evidence="4">3.2.1.25</ecNumber>
    </recommendedName>
    <alternativeName>
        <fullName evidence="10">Mannanase</fullName>
    </alternativeName>
</protein>
<dbReference type="Proteomes" id="UP000291343">
    <property type="component" value="Unassembled WGS sequence"/>
</dbReference>